<evidence type="ECO:0000259" key="2">
    <source>
        <dbReference type="Pfam" id="PF20467"/>
    </source>
</evidence>
<dbReference type="Pfam" id="PF20467">
    <property type="entry name" value="MmeI_C"/>
    <property type="match status" value="1"/>
</dbReference>
<reference evidence="3" key="1">
    <citation type="submission" date="2020-09" db="EMBL/GenBank/DDBJ databases">
        <title>Pseudomonas syringae pv. eriobotryae genome sequence causing loquat canker disease.</title>
        <authorList>
            <person name="Fukuda S."/>
            <person name="Tashiro H."/>
            <person name="Nagano Y."/>
        </authorList>
    </citation>
    <scope>NUCLEOTIDE SEQUENCE</scope>
    <source>
        <strain evidence="3">AM001</strain>
    </source>
</reference>
<name>A0A9P3EFV0_PSEA0</name>
<accession>A0A9P3EFV0</accession>
<dbReference type="Proteomes" id="UP000630864">
    <property type="component" value="Unassembled WGS sequence"/>
</dbReference>
<gene>
    <name evidence="3" type="ORF">PSE10A_58450</name>
</gene>
<dbReference type="AlphaFoldDB" id="A0A9P3EFV0"/>
<evidence type="ECO:0000259" key="1">
    <source>
        <dbReference type="Pfam" id="PF20466"/>
    </source>
</evidence>
<evidence type="ECO:0008006" key="5">
    <source>
        <dbReference type="Google" id="ProtNLM"/>
    </source>
</evidence>
<dbReference type="InterPro" id="IPR046818">
    <property type="entry name" value="MmeI_C"/>
</dbReference>
<feature type="domain" description="MmeI-like target recognition" evidence="1">
    <location>
        <begin position="5"/>
        <end position="53"/>
    </location>
</feature>
<evidence type="ECO:0000313" key="3">
    <source>
        <dbReference type="EMBL" id="GFZ63334.1"/>
    </source>
</evidence>
<evidence type="ECO:0000313" key="4">
    <source>
        <dbReference type="Proteomes" id="UP000630864"/>
    </source>
</evidence>
<protein>
    <recommendedName>
        <fullName evidence="5">DNA methylase</fullName>
    </recommendedName>
</protein>
<dbReference type="Pfam" id="PF20466">
    <property type="entry name" value="MmeI_TRD"/>
    <property type="match status" value="1"/>
</dbReference>
<dbReference type="EMBL" id="BMZW01000089">
    <property type="protein sequence ID" value="GFZ63334.1"/>
    <property type="molecule type" value="Genomic_DNA"/>
</dbReference>
<dbReference type="InterPro" id="IPR046820">
    <property type="entry name" value="MmeI_TRD"/>
</dbReference>
<sequence length="148" mass="16778">MAPSLVIYQDDGFLLALLSSRLHLVWVGTVCGKLKTDFRYSNTLGWNTFPVPLLTEQNKADLTACAEAILLAREVHFPATIADLYNPDTMPDNLRHAHERNDEVLERIYIGRRFKNDTERLEKLFDLYTKMTVDAAKAAPKAKKGVKT</sequence>
<organism evidence="3 4">
    <name type="scientific">Pseudomonas amygdali pv. eriobotryae</name>
    <dbReference type="NCBI Taxonomy" id="129137"/>
    <lineage>
        <taxon>Bacteria</taxon>
        <taxon>Pseudomonadati</taxon>
        <taxon>Pseudomonadota</taxon>
        <taxon>Gammaproteobacteria</taxon>
        <taxon>Pseudomonadales</taxon>
        <taxon>Pseudomonadaceae</taxon>
        <taxon>Pseudomonas</taxon>
        <taxon>Pseudomonas amygdali</taxon>
    </lineage>
</organism>
<feature type="domain" description="MmeI-like C-terminal" evidence="2">
    <location>
        <begin position="56"/>
        <end position="133"/>
    </location>
</feature>
<proteinExistence type="predicted"/>
<comment type="caution">
    <text evidence="3">The sequence shown here is derived from an EMBL/GenBank/DDBJ whole genome shotgun (WGS) entry which is preliminary data.</text>
</comment>